<accession>A0ACA9RY93</accession>
<dbReference type="Proteomes" id="UP000789920">
    <property type="component" value="Unassembled WGS sequence"/>
</dbReference>
<dbReference type="EMBL" id="CAJVQC010078762">
    <property type="protein sequence ID" value="CAG8816592.1"/>
    <property type="molecule type" value="Genomic_DNA"/>
</dbReference>
<keyword evidence="2" id="KW-1185">Reference proteome</keyword>
<comment type="caution">
    <text evidence="1">The sequence shown here is derived from an EMBL/GenBank/DDBJ whole genome shotgun (WGS) entry which is preliminary data.</text>
</comment>
<protein>
    <submittedName>
        <fullName evidence="1">19442_t:CDS:1</fullName>
    </submittedName>
</protein>
<evidence type="ECO:0000313" key="1">
    <source>
        <dbReference type="EMBL" id="CAG8816592.1"/>
    </source>
</evidence>
<organism evidence="1 2">
    <name type="scientific">Racocetra persica</name>
    <dbReference type="NCBI Taxonomy" id="160502"/>
    <lineage>
        <taxon>Eukaryota</taxon>
        <taxon>Fungi</taxon>
        <taxon>Fungi incertae sedis</taxon>
        <taxon>Mucoromycota</taxon>
        <taxon>Glomeromycotina</taxon>
        <taxon>Glomeromycetes</taxon>
        <taxon>Diversisporales</taxon>
        <taxon>Gigasporaceae</taxon>
        <taxon>Racocetra</taxon>
    </lineage>
</organism>
<reference evidence="1" key="1">
    <citation type="submission" date="2021-06" db="EMBL/GenBank/DDBJ databases">
        <authorList>
            <person name="Kallberg Y."/>
            <person name="Tangrot J."/>
            <person name="Rosling A."/>
        </authorList>
    </citation>
    <scope>NUCLEOTIDE SEQUENCE</scope>
    <source>
        <strain evidence="1">MA461A</strain>
    </source>
</reference>
<sequence length="41" mass="4569">EEQHKSGRERSHRSPELADQQIGIGETVQDAVIVVVMVVLQ</sequence>
<gene>
    <name evidence="1" type="ORF">RPERSI_LOCUS24493</name>
</gene>
<feature type="non-terminal residue" evidence="1">
    <location>
        <position position="1"/>
    </location>
</feature>
<proteinExistence type="predicted"/>
<name>A0ACA9RY93_9GLOM</name>
<feature type="non-terminal residue" evidence="1">
    <location>
        <position position="41"/>
    </location>
</feature>
<evidence type="ECO:0000313" key="2">
    <source>
        <dbReference type="Proteomes" id="UP000789920"/>
    </source>
</evidence>